<comment type="cofactor">
    <cofactor evidence="1">
        <name>heme</name>
        <dbReference type="ChEBI" id="CHEBI:30413"/>
    </cofactor>
</comment>
<dbReference type="GO" id="GO:0005506">
    <property type="term" value="F:iron ion binding"/>
    <property type="evidence" value="ECO:0007669"/>
    <property type="project" value="InterPro"/>
</dbReference>
<dbReference type="Pfam" id="PF00067">
    <property type="entry name" value="p450"/>
    <property type="match status" value="1"/>
</dbReference>
<protein>
    <submittedName>
        <fullName evidence="10">Cytochrome P450</fullName>
    </submittedName>
</protein>
<dbReference type="Proteomes" id="UP000199647">
    <property type="component" value="Unassembled WGS sequence"/>
</dbReference>
<evidence type="ECO:0000313" key="11">
    <source>
        <dbReference type="Proteomes" id="UP000199647"/>
    </source>
</evidence>
<dbReference type="GO" id="GO:0016705">
    <property type="term" value="F:oxidoreductase activity, acting on paired donors, with incorporation or reduction of molecular oxygen"/>
    <property type="evidence" value="ECO:0007669"/>
    <property type="project" value="InterPro"/>
</dbReference>
<evidence type="ECO:0000256" key="7">
    <source>
        <dbReference type="ARBA" id="ARBA00023033"/>
    </source>
</evidence>
<organism evidence="10 11">
    <name type="scientific">Faunimonas pinastri</name>
    <dbReference type="NCBI Taxonomy" id="1855383"/>
    <lineage>
        <taxon>Bacteria</taxon>
        <taxon>Pseudomonadati</taxon>
        <taxon>Pseudomonadota</taxon>
        <taxon>Alphaproteobacteria</taxon>
        <taxon>Hyphomicrobiales</taxon>
        <taxon>Afifellaceae</taxon>
        <taxon>Faunimonas</taxon>
    </lineage>
</organism>
<dbReference type="GO" id="GO:0004497">
    <property type="term" value="F:monooxygenase activity"/>
    <property type="evidence" value="ECO:0007669"/>
    <property type="project" value="UniProtKB-KW"/>
</dbReference>
<evidence type="ECO:0000256" key="5">
    <source>
        <dbReference type="ARBA" id="ARBA00023002"/>
    </source>
</evidence>
<evidence type="ECO:0000256" key="3">
    <source>
        <dbReference type="ARBA" id="ARBA00022617"/>
    </source>
</evidence>
<dbReference type="Gene3D" id="1.10.630.10">
    <property type="entry name" value="Cytochrome P450"/>
    <property type="match status" value="1"/>
</dbReference>
<evidence type="ECO:0000256" key="8">
    <source>
        <dbReference type="ARBA" id="ARBA00043906"/>
    </source>
</evidence>
<dbReference type="PRINTS" id="PR00359">
    <property type="entry name" value="BP450"/>
</dbReference>
<dbReference type="SUPFAM" id="SSF48264">
    <property type="entry name" value="Cytochrome P450"/>
    <property type="match status" value="1"/>
</dbReference>
<dbReference type="CDD" id="cd20625">
    <property type="entry name" value="CYP164-like"/>
    <property type="match status" value="1"/>
</dbReference>
<comment type="function">
    <text evidence="8">Cytochromes P450 are a group of heme-thiolate monooxygenases. They oxidize a variety of structurally unrelated compounds, including steroids, fatty acids, and xenobiotics.</text>
</comment>
<keyword evidence="3 9" id="KW-0349">Heme</keyword>
<evidence type="ECO:0000256" key="1">
    <source>
        <dbReference type="ARBA" id="ARBA00001971"/>
    </source>
</evidence>
<gene>
    <name evidence="10" type="ORF">SAMN05216548_10444</name>
</gene>
<sequence length="408" mass="46300">MKIDPTRRRLSQEPTDPAFVQDPYRFYRDMREAGPALFWEEYGHWCFFDHRNVAALFRDRRFGREITHLVGREALGWPEIEPHVAPFYEVDAHSMLEREPPVHTRLRTLVNRAFVSRQVERLRPRIAALASELVDGFEGQGEVDLLAAFATPIPVTLIAELLGVPVAMAPQLLEWSHRMVAMYQFGRTRADEDAAVRATLDFVAFLKGYVTERRDRPEGDLISHLISVEAEGERLSEDELITSCILLLNAGHEATVNAIGNAVKALLEEGIDAGRAFASPEATENTVEELLRFDPPLHMFTRYALEDLEYEGIPFRTGDRVGLMLGAANRDPAVYPDPDRLWPERPKVAHTSFGGGIHFCIGAPLARLELQVALPTLFARLPQLRIVETPRYSDTYHFHGLSKLDLRW</sequence>
<dbReference type="FunFam" id="1.10.630.10:FF:000018">
    <property type="entry name" value="Cytochrome P450 monooxygenase"/>
    <property type="match status" value="1"/>
</dbReference>
<dbReference type="OrthoDB" id="9801155at2"/>
<keyword evidence="11" id="KW-1185">Reference proteome</keyword>
<evidence type="ECO:0000256" key="2">
    <source>
        <dbReference type="ARBA" id="ARBA00010617"/>
    </source>
</evidence>
<dbReference type="PROSITE" id="PS00086">
    <property type="entry name" value="CYTOCHROME_P450"/>
    <property type="match status" value="1"/>
</dbReference>
<accession>A0A1H9F9E6</accession>
<evidence type="ECO:0000256" key="9">
    <source>
        <dbReference type="RuleBase" id="RU000461"/>
    </source>
</evidence>
<keyword evidence="4 9" id="KW-0479">Metal-binding</keyword>
<name>A0A1H9F9E6_9HYPH</name>
<dbReference type="InterPro" id="IPR036396">
    <property type="entry name" value="Cyt_P450_sf"/>
</dbReference>
<keyword evidence="6 9" id="KW-0408">Iron</keyword>
<dbReference type="EMBL" id="FOFG01000004">
    <property type="protein sequence ID" value="SEQ34562.1"/>
    <property type="molecule type" value="Genomic_DNA"/>
</dbReference>
<dbReference type="STRING" id="1855383.SAMN05216548_10444"/>
<dbReference type="InterPro" id="IPR002397">
    <property type="entry name" value="Cyt_P450_B"/>
</dbReference>
<evidence type="ECO:0000256" key="4">
    <source>
        <dbReference type="ARBA" id="ARBA00022723"/>
    </source>
</evidence>
<evidence type="ECO:0000256" key="6">
    <source>
        <dbReference type="ARBA" id="ARBA00023004"/>
    </source>
</evidence>
<proteinExistence type="inferred from homology"/>
<evidence type="ECO:0000313" key="10">
    <source>
        <dbReference type="EMBL" id="SEQ34562.1"/>
    </source>
</evidence>
<dbReference type="PANTHER" id="PTHR46696:SF1">
    <property type="entry name" value="CYTOCHROME P450 YJIB-RELATED"/>
    <property type="match status" value="1"/>
</dbReference>
<dbReference type="AlphaFoldDB" id="A0A1H9F9E6"/>
<comment type="similarity">
    <text evidence="2 9">Belongs to the cytochrome P450 family.</text>
</comment>
<dbReference type="InterPro" id="IPR001128">
    <property type="entry name" value="Cyt_P450"/>
</dbReference>
<keyword evidence="7 9" id="KW-0503">Monooxygenase</keyword>
<dbReference type="RefSeq" id="WP_092495928.1">
    <property type="nucleotide sequence ID" value="NZ_FOFG01000004.1"/>
</dbReference>
<dbReference type="PANTHER" id="PTHR46696">
    <property type="entry name" value="P450, PUTATIVE (EUROFUNG)-RELATED"/>
    <property type="match status" value="1"/>
</dbReference>
<dbReference type="GO" id="GO:0020037">
    <property type="term" value="F:heme binding"/>
    <property type="evidence" value="ECO:0007669"/>
    <property type="project" value="InterPro"/>
</dbReference>
<dbReference type="InterPro" id="IPR017972">
    <property type="entry name" value="Cyt_P450_CS"/>
</dbReference>
<keyword evidence="5 9" id="KW-0560">Oxidoreductase</keyword>
<reference evidence="10 11" key="1">
    <citation type="submission" date="2016-10" db="EMBL/GenBank/DDBJ databases">
        <authorList>
            <person name="de Groot N.N."/>
        </authorList>
    </citation>
    <scope>NUCLEOTIDE SEQUENCE [LARGE SCALE GENOMIC DNA]</scope>
    <source>
        <strain evidence="10 11">A52C2</strain>
    </source>
</reference>